<dbReference type="Gene3D" id="3.40.50.2300">
    <property type="match status" value="1"/>
</dbReference>
<evidence type="ECO:0000256" key="8">
    <source>
        <dbReference type="PROSITE-ProRule" id="PRU00169"/>
    </source>
</evidence>
<dbReference type="InterPro" id="IPR011006">
    <property type="entry name" value="CheY-like_superfamily"/>
</dbReference>
<evidence type="ECO:0000256" key="1">
    <source>
        <dbReference type="ARBA" id="ARBA00004496"/>
    </source>
</evidence>
<dbReference type="PROSITE" id="PS51755">
    <property type="entry name" value="OMPR_PHOB"/>
    <property type="match status" value="1"/>
</dbReference>
<comment type="subcellular location">
    <subcellularLocation>
        <location evidence="1">Cytoplasm</location>
    </subcellularLocation>
</comment>
<evidence type="ECO:0000313" key="12">
    <source>
        <dbReference type="EMBL" id="EEL67577.1"/>
    </source>
</evidence>
<dbReference type="GO" id="GO:0006355">
    <property type="term" value="P:regulation of DNA-templated transcription"/>
    <property type="evidence" value="ECO:0007669"/>
    <property type="project" value="InterPro"/>
</dbReference>
<feature type="domain" description="Response regulatory" evidence="10">
    <location>
        <begin position="44"/>
        <end position="157"/>
    </location>
</feature>
<evidence type="ECO:0000256" key="3">
    <source>
        <dbReference type="ARBA" id="ARBA00022553"/>
    </source>
</evidence>
<dbReference type="GO" id="GO:0005829">
    <property type="term" value="C:cytosol"/>
    <property type="evidence" value="ECO:0007669"/>
    <property type="project" value="TreeGrafter"/>
</dbReference>
<evidence type="ECO:0000256" key="2">
    <source>
        <dbReference type="ARBA" id="ARBA00022490"/>
    </source>
</evidence>
<evidence type="ECO:0000256" key="6">
    <source>
        <dbReference type="ARBA" id="ARBA00023125"/>
    </source>
</evidence>
<dbReference type="HOGENOM" id="CLU_000445_30_3_9"/>
<dbReference type="InterPro" id="IPR016032">
    <property type="entry name" value="Sig_transdc_resp-reg_C-effctor"/>
</dbReference>
<proteinExistence type="predicted"/>
<gene>
    <name evidence="12" type="ORF">bcere0026_55000</name>
</gene>
<dbReference type="FunFam" id="3.40.50.2300:FF:000065">
    <property type="entry name" value="DNA-binding response regulator"/>
    <property type="match status" value="1"/>
</dbReference>
<evidence type="ECO:0000256" key="7">
    <source>
        <dbReference type="ARBA" id="ARBA00023163"/>
    </source>
</evidence>
<evidence type="ECO:0000259" key="11">
    <source>
        <dbReference type="PROSITE" id="PS51755"/>
    </source>
</evidence>
<name>C2Y3E8_BACMY</name>
<keyword evidence="3 8" id="KW-0597">Phosphoprotein</keyword>
<accession>C2Y3E8</accession>
<dbReference type="Gene3D" id="1.10.10.10">
    <property type="entry name" value="Winged helix-like DNA-binding domain superfamily/Winged helix DNA-binding domain"/>
    <property type="match status" value="1"/>
</dbReference>
<dbReference type="SUPFAM" id="SSF46894">
    <property type="entry name" value="C-terminal effector domain of the bipartite response regulators"/>
    <property type="match status" value="1"/>
</dbReference>
<keyword evidence="6 9" id="KW-0238">DNA-binding</keyword>
<dbReference type="GO" id="GO:0000156">
    <property type="term" value="F:phosphorelay response regulator activity"/>
    <property type="evidence" value="ECO:0007669"/>
    <property type="project" value="TreeGrafter"/>
</dbReference>
<evidence type="ECO:0000259" key="10">
    <source>
        <dbReference type="PROSITE" id="PS50110"/>
    </source>
</evidence>
<dbReference type="CDD" id="cd00383">
    <property type="entry name" value="trans_reg_C"/>
    <property type="match status" value="1"/>
</dbReference>
<dbReference type="CDD" id="cd18159">
    <property type="entry name" value="REC_OmpR_NsrR-like"/>
    <property type="match status" value="1"/>
</dbReference>
<dbReference type="InterPro" id="IPR001789">
    <property type="entry name" value="Sig_transdc_resp-reg_receiver"/>
</dbReference>
<dbReference type="SMART" id="SM00862">
    <property type="entry name" value="Trans_reg_C"/>
    <property type="match status" value="1"/>
</dbReference>
<keyword evidence="5" id="KW-0805">Transcription regulation</keyword>
<evidence type="ECO:0000256" key="9">
    <source>
        <dbReference type="PROSITE-ProRule" id="PRU01091"/>
    </source>
</evidence>
<dbReference type="GO" id="GO:0000976">
    <property type="term" value="F:transcription cis-regulatory region binding"/>
    <property type="evidence" value="ECO:0007669"/>
    <property type="project" value="TreeGrafter"/>
</dbReference>
<dbReference type="InterPro" id="IPR039420">
    <property type="entry name" value="WalR-like"/>
</dbReference>
<dbReference type="GO" id="GO:0032993">
    <property type="term" value="C:protein-DNA complex"/>
    <property type="evidence" value="ECO:0007669"/>
    <property type="project" value="TreeGrafter"/>
</dbReference>
<organism evidence="12">
    <name type="scientific">Bacillus mycoides</name>
    <dbReference type="NCBI Taxonomy" id="1405"/>
    <lineage>
        <taxon>Bacteria</taxon>
        <taxon>Bacillati</taxon>
        <taxon>Bacillota</taxon>
        <taxon>Bacilli</taxon>
        <taxon>Bacillales</taxon>
        <taxon>Bacillaceae</taxon>
        <taxon>Bacillus</taxon>
        <taxon>Bacillus cereus group</taxon>
    </lineage>
</organism>
<keyword evidence="2" id="KW-0963">Cytoplasm</keyword>
<dbReference type="InterPro" id="IPR036388">
    <property type="entry name" value="WH-like_DNA-bd_sf"/>
</dbReference>
<dbReference type="Proteomes" id="UP000001753">
    <property type="component" value="Chromosome"/>
</dbReference>
<feature type="domain" description="OmpR/PhoB-type" evidence="11">
    <location>
        <begin position="170"/>
        <end position="267"/>
    </location>
</feature>
<comment type="caution">
    <text evidence="12">The sequence shown here is derived from an EMBL/GenBank/DDBJ whole genome shotgun (WGS) entry which is preliminary data.</text>
</comment>
<dbReference type="SMART" id="SM00448">
    <property type="entry name" value="REC"/>
    <property type="match status" value="1"/>
</dbReference>
<keyword evidence="4" id="KW-0902">Two-component regulatory system</keyword>
<keyword evidence="7" id="KW-0804">Transcription</keyword>
<dbReference type="PANTHER" id="PTHR48111">
    <property type="entry name" value="REGULATOR OF RPOS"/>
    <property type="match status" value="1"/>
</dbReference>
<dbReference type="InterPro" id="IPR001867">
    <property type="entry name" value="OmpR/PhoB-type_DNA-bd"/>
</dbReference>
<dbReference type="SUPFAM" id="SSF52172">
    <property type="entry name" value="CheY-like"/>
    <property type="match status" value="1"/>
</dbReference>
<dbReference type="PROSITE" id="PS50110">
    <property type="entry name" value="RESPONSE_REGULATORY"/>
    <property type="match status" value="1"/>
</dbReference>
<feature type="modified residue" description="4-aspartylphosphate" evidence="8">
    <location>
        <position position="93"/>
    </location>
</feature>
<evidence type="ECO:0000256" key="5">
    <source>
        <dbReference type="ARBA" id="ARBA00023015"/>
    </source>
</evidence>
<protein>
    <submittedName>
        <fullName evidence="12">DNA-binding response regulator</fullName>
    </submittedName>
</protein>
<reference evidence="12" key="1">
    <citation type="journal article" date="2012" name="Genome Res.">
        <title>Genomic characterization of the Bacillus cereus sensu lato species: Backdrop to the evolution of Bacillus anthracis.</title>
        <authorList>
            <person name="Zwick M.E."/>
            <person name="Joseph S.J."/>
            <person name="Didelot X."/>
            <person name="Chen P.E."/>
            <person name="Bishop-Lilly K.A."/>
            <person name="Stewart A.C."/>
            <person name="Willner K."/>
            <person name="Nolan N."/>
            <person name="Lentz S."/>
            <person name="Thomason M.K."/>
            <person name="Sozhamannan S."/>
            <person name="Mateczun A.J."/>
            <person name="Du L."/>
            <person name="Read T.D."/>
        </authorList>
    </citation>
    <scope>NUCLEOTIDE SEQUENCE [LARGE SCALE GENOMIC DNA]</scope>
    <source>
        <strain evidence="12">AH603</strain>
    </source>
</reference>
<dbReference type="Gene3D" id="6.10.250.690">
    <property type="match status" value="1"/>
</dbReference>
<feature type="DNA-binding region" description="OmpR/PhoB-type" evidence="9">
    <location>
        <begin position="170"/>
        <end position="267"/>
    </location>
</feature>
<dbReference type="PANTHER" id="PTHR48111:SF31">
    <property type="entry name" value="TRANSCRIPTIONAL REGULATORY PROTEIN YXDJ"/>
    <property type="match status" value="1"/>
</dbReference>
<dbReference type="EMBL" id="ACMP01000190">
    <property type="protein sequence ID" value="EEL67577.1"/>
    <property type="molecule type" value="Genomic_DNA"/>
</dbReference>
<dbReference type="Pfam" id="PF00072">
    <property type="entry name" value="Response_reg"/>
    <property type="match status" value="1"/>
</dbReference>
<evidence type="ECO:0000256" key="4">
    <source>
        <dbReference type="ARBA" id="ARBA00023012"/>
    </source>
</evidence>
<dbReference type="Pfam" id="PF00486">
    <property type="entry name" value="Trans_reg_C"/>
    <property type="match status" value="1"/>
</dbReference>
<dbReference type="AlphaFoldDB" id="C2Y3E8"/>
<sequence length="275" mass="31816">MLCFILIAFKDACNISSLLNKLNIKSQTNFKNHTAIRGEKDMNTIMIVEDDIKIAELLGTHIEKYGYQSVMIEDFENVLDTFQKIKPDLVLLDVNLPNFDGYYWCRQIRAISTCPIVFLSARSGEMDQVMALENGGDDYITKPFYYEVVMSKIRSQLRRAYGEYAPKVKERIVEQSGLFLFPERMELQLEDKTIILTKKETTLLEILITKSPLLVKREVILEQLWDSSYIDENTLSVNIGRIRRKLQDLGIENALETVRGAGYRLHATWEKEGKE</sequence>